<dbReference type="SUPFAM" id="SSF69065">
    <property type="entry name" value="RNase III domain-like"/>
    <property type="match status" value="1"/>
</dbReference>
<feature type="compositionally biased region" description="Polar residues" evidence="1">
    <location>
        <begin position="21"/>
        <end position="41"/>
    </location>
</feature>
<feature type="domain" description="RNase III" evidence="2">
    <location>
        <begin position="110"/>
        <end position="262"/>
    </location>
</feature>
<dbReference type="EMBL" id="KN832570">
    <property type="protein sequence ID" value="KII84584.1"/>
    <property type="molecule type" value="Genomic_DNA"/>
</dbReference>
<evidence type="ECO:0000256" key="1">
    <source>
        <dbReference type="SAM" id="MobiDB-lite"/>
    </source>
</evidence>
<name>A0A0C9T5G8_PLICR</name>
<dbReference type="AlphaFoldDB" id="A0A0C9T5G8"/>
<dbReference type="OrthoDB" id="2281895at2759"/>
<reference evidence="3 4" key="1">
    <citation type="submission" date="2014-06" db="EMBL/GenBank/DDBJ databases">
        <title>Evolutionary Origins and Diversification of the Mycorrhizal Mutualists.</title>
        <authorList>
            <consortium name="DOE Joint Genome Institute"/>
            <consortium name="Mycorrhizal Genomics Consortium"/>
            <person name="Kohler A."/>
            <person name="Kuo A."/>
            <person name="Nagy L.G."/>
            <person name="Floudas D."/>
            <person name="Copeland A."/>
            <person name="Barry K.W."/>
            <person name="Cichocki N."/>
            <person name="Veneault-Fourrey C."/>
            <person name="LaButti K."/>
            <person name="Lindquist E.A."/>
            <person name="Lipzen A."/>
            <person name="Lundell T."/>
            <person name="Morin E."/>
            <person name="Murat C."/>
            <person name="Riley R."/>
            <person name="Ohm R."/>
            <person name="Sun H."/>
            <person name="Tunlid A."/>
            <person name="Henrissat B."/>
            <person name="Grigoriev I.V."/>
            <person name="Hibbett D.S."/>
            <person name="Martin F."/>
        </authorList>
    </citation>
    <scope>NUCLEOTIDE SEQUENCE [LARGE SCALE GENOMIC DNA]</scope>
    <source>
        <strain evidence="3 4">FD-325 SS-3</strain>
    </source>
</reference>
<dbReference type="GO" id="GO:0006396">
    <property type="term" value="P:RNA processing"/>
    <property type="evidence" value="ECO:0007669"/>
    <property type="project" value="InterPro"/>
</dbReference>
<evidence type="ECO:0000259" key="2">
    <source>
        <dbReference type="Pfam" id="PF14622"/>
    </source>
</evidence>
<dbReference type="GO" id="GO:0003735">
    <property type="term" value="F:structural constituent of ribosome"/>
    <property type="evidence" value="ECO:0007669"/>
    <property type="project" value="InterPro"/>
</dbReference>
<dbReference type="Proteomes" id="UP000053263">
    <property type="component" value="Unassembled WGS sequence"/>
</dbReference>
<dbReference type="InterPro" id="IPR040030">
    <property type="entry name" value="Ribosomal_mL57"/>
</dbReference>
<gene>
    <name evidence="3" type="ORF">PLICRDRAFT_146714</name>
</gene>
<feature type="region of interest" description="Disordered" evidence="1">
    <location>
        <begin position="1"/>
        <end position="92"/>
    </location>
</feature>
<keyword evidence="4" id="KW-1185">Reference proteome</keyword>
<feature type="compositionally biased region" description="Low complexity" evidence="1">
    <location>
        <begin position="10"/>
        <end position="20"/>
    </location>
</feature>
<organism evidence="3 4">
    <name type="scientific">Plicaturopsis crispa FD-325 SS-3</name>
    <dbReference type="NCBI Taxonomy" id="944288"/>
    <lineage>
        <taxon>Eukaryota</taxon>
        <taxon>Fungi</taxon>
        <taxon>Dikarya</taxon>
        <taxon>Basidiomycota</taxon>
        <taxon>Agaricomycotina</taxon>
        <taxon>Agaricomycetes</taxon>
        <taxon>Agaricomycetidae</taxon>
        <taxon>Amylocorticiales</taxon>
        <taxon>Amylocorticiaceae</taxon>
        <taxon>Plicatura</taxon>
        <taxon>Plicaturopsis crispa</taxon>
    </lineage>
</organism>
<dbReference type="InterPro" id="IPR000999">
    <property type="entry name" value="RNase_III_dom"/>
</dbReference>
<dbReference type="GO" id="GO:0004525">
    <property type="term" value="F:ribonuclease III activity"/>
    <property type="evidence" value="ECO:0007669"/>
    <property type="project" value="InterPro"/>
</dbReference>
<evidence type="ECO:0000313" key="4">
    <source>
        <dbReference type="Proteomes" id="UP000053263"/>
    </source>
</evidence>
<dbReference type="GO" id="GO:0005762">
    <property type="term" value="C:mitochondrial large ribosomal subunit"/>
    <property type="evidence" value="ECO:0007669"/>
    <property type="project" value="InterPro"/>
</dbReference>
<dbReference type="HOGENOM" id="CLU_073894_0_0_1"/>
<feature type="compositionally biased region" description="Basic and acidic residues" evidence="1">
    <location>
        <begin position="79"/>
        <end position="92"/>
    </location>
</feature>
<dbReference type="Gene3D" id="1.10.1520.10">
    <property type="entry name" value="Ribonuclease III domain"/>
    <property type="match status" value="1"/>
</dbReference>
<dbReference type="GO" id="GO:0032543">
    <property type="term" value="P:mitochondrial translation"/>
    <property type="evidence" value="ECO:0007669"/>
    <property type="project" value="InterPro"/>
</dbReference>
<evidence type="ECO:0000313" key="3">
    <source>
        <dbReference type="EMBL" id="KII84584.1"/>
    </source>
</evidence>
<dbReference type="InterPro" id="IPR036389">
    <property type="entry name" value="RNase_III_sf"/>
</dbReference>
<dbReference type="PANTHER" id="PTHR28160:SF1">
    <property type="entry name" value="LARGE RIBOSOMAL SUBUNIT PROTEIN ML57"/>
    <property type="match status" value="1"/>
</dbReference>
<accession>A0A0C9T5G8</accession>
<sequence length="339" mass="36885">MSRSLRTLDSSIRALRSSSSHGAPTRTTPVSRRYINSSLRSRPTEKRPASIPISASGATRLSHSGAALETPPHQALEPRSADTRPSRKPADSTRYAEHLNGILAPLTFSPEMARRVLTHGSHPNAIDGHNGRFSFIGRRILEAYLLLFLHSAQPEGHDYAAIASSTLNTYTLGENVAPLWNLGRALRWVPTVSQKFTPTGRHAGPAAVDAGEGVTRWGPEILKSVGMYKVHGEAVQAVVGAVYHQYGGSVANRLFHTRILPNILLPGRPQGLHDAFHADALNMLHRMGGPESNLLEALPRETVMWRDDGHNIEESETVEYGDENAATQTSSRLATNSSI</sequence>
<proteinExistence type="predicted"/>
<dbReference type="PANTHER" id="PTHR28160">
    <property type="entry name" value="54S RIBOSOMAL PROTEIN L15, MITOCHONDRIAL"/>
    <property type="match status" value="1"/>
</dbReference>
<dbReference type="Pfam" id="PF14622">
    <property type="entry name" value="Ribonucleas_3_3"/>
    <property type="match status" value="1"/>
</dbReference>
<protein>
    <recommendedName>
        <fullName evidence="2">RNase III domain-containing protein</fullName>
    </recommendedName>
</protein>